<accession>A0A2H5XGA1</accession>
<keyword evidence="7" id="KW-0547">Nucleotide-binding</keyword>
<dbReference type="PANTHER" id="PTHR33540:SF2">
    <property type="entry name" value="TRNA THREONYLCARBAMOYLADENOSINE BIOSYNTHESIS PROTEIN TSAE"/>
    <property type="match status" value="1"/>
</dbReference>
<keyword evidence="4" id="KW-0963">Cytoplasm</keyword>
<dbReference type="GO" id="GO:0002949">
    <property type="term" value="P:tRNA threonylcarbamoyladenosine modification"/>
    <property type="evidence" value="ECO:0007669"/>
    <property type="project" value="InterPro"/>
</dbReference>
<dbReference type="EMBL" id="BEHT01000059">
    <property type="protein sequence ID" value="GBD00210.1"/>
    <property type="molecule type" value="Genomic_DNA"/>
</dbReference>
<evidence type="ECO:0000256" key="3">
    <source>
        <dbReference type="ARBA" id="ARBA00019010"/>
    </source>
</evidence>
<comment type="subcellular location">
    <subcellularLocation>
        <location evidence="1">Cytoplasm</location>
    </subcellularLocation>
</comment>
<dbReference type="Pfam" id="PF02367">
    <property type="entry name" value="TsaE"/>
    <property type="match status" value="1"/>
</dbReference>
<dbReference type="InterPro" id="IPR003442">
    <property type="entry name" value="T6A_TsaE"/>
</dbReference>
<dbReference type="GO" id="GO:0005737">
    <property type="term" value="C:cytoplasm"/>
    <property type="evidence" value="ECO:0007669"/>
    <property type="project" value="UniProtKB-SubCell"/>
</dbReference>
<sequence length="155" mass="16909">MLIVETRGEDETKALGASLAALLTGGEVLCLMGELGAGKTTFVQGLAQGLGIAEGVISPTFVLVREYAGRLPLFHVDAYRLQGLPADEVQRQIGLWDYAERGGVVAIEWADLIADALPPERLDIRFEHIADGRRLHFIPHGERYAQLIARLCCVE</sequence>
<comment type="similarity">
    <text evidence="2">Belongs to the TsaE family.</text>
</comment>
<evidence type="ECO:0000256" key="2">
    <source>
        <dbReference type="ARBA" id="ARBA00007599"/>
    </source>
</evidence>
<reference evidence="12" key="1">
    <citation type="submission" date="2017-09" db="EMBL/GenBank/DDBJ databases">
        <title>Metaegenomics of thermophilic ammonia-oxidizing enrichment culture.</title>
        <authorList>
            <person name="Kato S."/>
            <person name="Suzuki K."/>
        </authorList>
    </citation>
    <scope>NUCLEOTIDE SEQUENCE [LARGE SCALE GENOMIC DNA]</scope>
</reference>
<evidence type="ECO:0000256" key="6">
    <source>
        <dbReference type="ARBA" id="ARBA00022723"/>
    </source>
</evidence>
<organism evidence="11 12">
    <name type="scientific">Candidatus Fervidibacter japonicus</name>
    <dbReference type="NCBI Taxonomy" id="2035412"/>
    <lineage>
        <taxon>Bacteria</taxon>
        <taxon>Candidatus Fervidibacterota</taxon>
        <taxon>Candidatus Fervidibacter</taxon>
    </lineage>
</organism>
<dbReference type="NCBIfam" id="TIGR00150">
    <property type="entry name" value="T6A_YjeE"/>
    <property type="match status" value="1"/>
</dbReference>
<keyword evidence="6" id="KW-0479">Metal-binding</keyword>
<evidence type="ECO:0000313" key="12">
    <source>
        <dbReference type="Proteomes" id="UP000236173"/>
    </source>
</evidence>
<evidence type="ECO:0000256" key="10">
    <source>
        <dbReference type="ARBA" id="ARBA00032441"/>
    </source>
</evidence>
<dbReference type="Proteomes" id="UP000236173">
    <property type="component" value="Unassembled WGS sequence"/>
</dbReference>
<evidence type="ECO:0000256" key="1">
    <source>
        <dbReference type="ARBA" id="ARBA00004496"/>
    </source>
</evidence>
<dbReference type="InterPro" id="IPR027417">
    <property type="entry name" value="P-loop_NTPase"/>
</dbReference>
<evidence type="ECO:0000256" key="4">
    <source>
        <dbReference type="ARBA" id="ARBA00022490"/>
    </source>
</evidence>
<proteinExistence type="inferred from homology"/>
<protein>
    <recommendedName>
        <fullName evidence="3">tRNA threonylcarbamoyladenosine biosynthesis protein TsaE</fullName>
    </recommendedName>
    <alternativeName>
        <fullName evidence="10">t(6)A37 threonylcarbamoyladenosine biosynthesis protein TsaE</fullName>
    </alternativeName>
</protein>
<gene>
    <name evidence="11" type="primary">tsaE</name>
    <name evidence="11" type="ORF">HRbin17_02748</name>
</gene>
<evidence type="ECO:0000256" key="8">
    <source>
        <dbReference type="ARBA" id="ARBA00022840"/>
    </source>
</evidence>
<evidence type="ECO:0000256" key="9">
    <source>
        <dbReference type="ARBA" id="ARBA00022842"/>
    </source>
</evidence>
<keyword evidence="5" id="KW-0819">tRNA processing</keyword>
<evidence type="ECO:0000256" key="7">
    <source>
        <dbReference type="ARBA" id="ARBA00022741"/>
    </source>
</evidence>
<dbReference type="GO" id="GO:0005524">
    <property type="term" value="F:ATP binding"/>
    <property type="evidence" value="ECO:0007669"/>
    <property type="project" value="UniProtKB-KW"/>
</dbReference>
<evidence type="ECO:0000256" key="5">
    <source>
        <dbReference type="ARBA" id="ARBA00022694"/>
    </source>
</evidence>
<keyword evidence="8" id="KW-0067">ATP-binding</keyword>
<comment type="caution">
    <text evidence="11">The sequence shown here is derived from an EMBL/GenBank/DDBJ whole genome shotgun (WGS) entry which is preliminary data.</text>
</comment>
<dbReference type="PANTHER" id="PTHR33540">
    <property type="entry name" value="TRNA THREONYLCARBAMOYLADENOSINE BIOSYNTHESIS PROTEIN TSAE"/>
    <property type="match status" value="1"/>
</dbReference>
<dbReference type="AlphaFoldDB" id="A0A2H5XGA1"/>
<name>A0A2H5XGA1_9BACT</name>
<keyword evidence="9" id="KW-0460">Magnesium</keyword>
<evidence type="ECO:0000313" key="11">
    <source>
        <dbReference type="EMBL" id="GBD00210.1"/>
    </source>
</evidence>
<dbReference type="Gene3D" id="3.40.50.300">
    <property type="entry name" value="P-loop containing nucleotide triphosphate hydrolases"/>
    <property type="match status" value="1"/>
</dbReference>
<dbReference type="SUPFAM" id="SSF52540">
    <property type="entry name" value="P-loop containing nucleoside triphosphate hydrolases"/>
    <property type="match status" value="1"/>
</dbReference>
<dbReference type="GO" id="GO:0046872">
    <property type="term" value="F:metal ion binding"/>
    <property type="evidence" value="ECO:0007669"/>
    <property type="project" value="UniProtKB-KW"/>
</dbReference>